<evidence type="ECO:0000259" key="4">
    <source>
        <dbReference type="PROSITE" id="PS50055"/>
    </source>
</evidence>
<feature type="region of interest" description="Disordered" evidence="3">
    <location>
        <begin position="1009"/>
        <end position="1127"/>
    </location>
</feature>
<feature type="compositionally biased region" description="Polar residues" evidence="3">
    <location>
        <begin position="894"/>
        <end position="915"/>
    </location>
</feature>
<proteinExistence type="inferred from homology"/>
<dbReference type="PROSITE" id="PS00383">
    <property type="entry name" value="TYR_PHOSPHATASE_1"/>
    <property type="match status" value="1"/>
</dbReference>
<dbReference type="PROSITE" id="PS50055">
    <property type="entry name" value="TYR_PHOSPHATASE_PTP"/>
    <property type="match status" value="1"/>
</dbReference>
<evidence type="ECO:0000256" key="3">
    <source>
        <dbReference type="SAM" id="MobiDB-lite"/>
    </source>
</evidence>
<protein>
    <recommendedName>
        <fullName evidence="2">protein-tyrosine-phosphatase</fullName>
        <ecNumber evidence="2">3.1.3.48</ecNumber>
    </recommendedName>
</protein>
<feature type="compositionally biased region" description="Low complexity" evidence="3">
    <location>
        <begin position="923"/>
        <end position="937"/>
    </location>
</feature>
<feature type="domain" description="Tyrosine specific protein phosphatases" evidence="5">
    <location>
        <begin position="602"/>
        <end position="626"/>
    </location>
</feature>
<evidence type="ECO:0000256" key="2">
    <source>
        <dbReference type="ARBA" id="ARBA00013064"/>
    </source>
</evidence>
<gene>
    <name evidence="7" type="ORF">HYPSUDRAFT_61353</name>
</gene>
<feature type="domain" description="Rhodanese" evidence="6">
    <location>
        <begin position="26"/>
        <end position="142"/>
    </location>
</feature>
<dbReference type="PROSITE" id="PS50056">
    <property type="entry name" value="TYR_PHOSPHATASE_2"/>
    <property type="match status" value="1"/>
</dbReference>
<dbReference type="PRINTS" id="PR00700">
    <property type="entry name" value="PRTYPHPHTASE"/>
</dbReference>
<dbReference type="PROSITE" id="PS50206">
    <property type="entry name" value="RHODANESE_3"/>
    <property type="match status" value="1"/>
</dbReference>
<feature type="compositionally biased region" description="Low complexity" evidence="3">
    <location>
        <begin position="1039"/>
        <end position="1053"/>
    </location>
</feature>
<dbReference type="PANTHER" id="PTHR19134:SF561">
    <property type="entry name" value="PROTEIN TYROSINE PHOSPHATASE 36E, ISOFORM A"/>
    <property type="match status" value="1"/>
</dbReference>
<organism evidence="7 8">
    <name type="scientific">Hypholoma sublateritium (strain FD-334 SS-4)</name>
    <dbReference type="NCBI Taxonomy" id="945553"/>
    <lineage>
        <taxon>Eukaryota</taxon>
        <taxon>Fungi</taxon>
        <taxon>Dikarya</taxon>
        <taxon>Basidiomycota</taxon>
        <taxon>Agaricomycotina</taxon>
        <taxon>Agaricomycetes</taxon>
        <taxon>Agaricomycetidae</taxon>
        <taxon>Agaricales</taxon>
        <taxon>Agaricineae</taxon>
        <taxon>Strophariaceae</taxon>
        <taxon>Hypholoma</taxon>
    </lineage>
</organism>
<evidence type="ECO:0000313" key="7">
    <source>
        <dbReference type="EMBL" id="KJA29326.1"/>
    </source>
</evidence>
<dbReference type="InterPro" id="IPR036873">
    <property type="entry name" value="Rhodanese-like_dom_sf"/>
</dbReference>
<evidence type="ECO:0000259" key="5">
    <source>
        <dbReference type="PROSITE" id="PS50056"/>
    </source>
</evidence>
<dbReference type="InterPro" id="IPR050348">
    <property type="entry name" value="Protein-Tyr_Phosphatase"/>
</dbReference>
<dbReference type="EC" id="3.1.3.48" evidence="2"/>
<keyword evidence="8" id="KW-1185">Reference proteome</keyword>
<dbReference type="InterPro" id="IPR003595">
    <property type="entry name" value="Tyr_Pase_cat"/>
</dbReference>
<feature type="region of interest" description="Disordered" evidence="3">
    <location>
        <begin position="142"/>
        <end position="164"/>
    </location>
</feature>
<dbReference type="Gene3D" id="3.90.190.10">
    <property type="entry name" value="Protein tyrosine phosphatase superfamily"/>
    <property type="match status" value="2"/>
</dbReference>
<feature type="region of interest" description="Disordered" evidence="3">
    <location>
        <begin position="754"/>
        <end position="844"/>
    </location>
</feature>
<evidence type="ECO:0000259" key="6">
    <source>
        <dbReference type="PROSITE" id="PS50206"/>
    </source>
</evidence>
<dbReference type="SMART" id="SM00194">
    <property type="entry name" value="PTPc"/>
    <property type="match status" value="1"/>
</dbReference>
<dbReference type="Pfam" id="PF00102">
    <property type="entry name" value="Y_phosphatase"/>
    <property type="match status" value="2"/>
</dbReference>
<feature type="compositionally biased region" description="Basic and acidic residues" evidence="3">
    <location>
        <begin position="939"/>
        <end position="950"/>
    </location>
</feature>
<feature type="compositionally biased region" description="Basic and acidic residues" evidence="3">
    <location>
        <begin position="1065"/>
        <end position="1076"/>
    </location>
</feature>
<feature type="domain" description="Tyrosine-protein phosphatase" evidence="4">
    <location>
        <begin position="357"/>
        <end position="633"/>
    </location>
</feature>
<dbReference type="SMART" id="SM00404">
    <property type="entry name" value="PTPc_motif"/>
    <property type="match status" value="1"/>
</dbReference>
<dbReference type="InterPro" id="IPR029021">
    <property type="entry name" value="Prot-tyrosine_phosphatase-like"/>
</dbReference>
<dbReference type="InterPro" id="IPR016130">
    <property type="entry name" value="Tyr_Pase_AS"/>
</dbReference>
<dbReference type="EMBL" id="KN817519">
    <property type="protein sequence ID" value="KJA29326.1"/>
    <property type="molecule type" value="Genomic_DNA"/>
</dbReference>
<dbReference type="PANTHER" id="PTHR19134">
    <property type="entry name" value="RECEPTOR-TYPE TYROSINE-PROTEIN PHOSPHATASE"/>
    <property type="match status" value="1"/>
</dbReference>
<dbReference type="OMA" id="TDFWTLC"/>
<feature type="compositionally biased region" description="Polar residues" evidence="3">
    <location>
        <begin position="787"/>
        <end position="796"/>
    </location>
</feature>
<feature type="compositionally biased region" description="Low complexity" evidence="3">
    <location>
        <begin position="763"/>
        <end position="786"/>
    </location>
</feature>
<feature type="region of interest" description="Disordered" evidence="3">
    <location>
        <begin position="275"/>
        <end position="297"/>
    </location>
</feature>
<feature type="compositionally biased region" description="Polar residues" evidence="3">
    <location>
        <begin position="811"/>
        <end position="843"/>
    </location>
</feature>
<dbReference type="OrthoDB" id="6058203at2759"/>
<dbReference type="SUPFAM" id="SSF52821">
    <property type="entry name" value="Rhodanese/Cell cycle control phosphatase"/>
    <property type="match status" value="1"/>
</dbReference>
<evidence type="ECO:0000256" key="1">
    <source>
        <dbReference type="ARBA" id="ARBA00009649"/>
    </source>
</evidence>
<dbReference type="InterPro" id="IPR001763">
    <property type="entry name" value="Rhodanese-like_dom"/>
</dbReference>
<accession>A0A0D2PLV8</accession>
<comment type="similarity">
    <text evidence="1">Belongs to the protein-tyrosine phosphatase family. Non-receptor class subfamily.</text>
</comment>
<dbReference type="InterPro" id="IPR000387">
    <property type="entry name" value="Tyr_Pase_dom"/>
</dbReference>
<evidence type="ECO:0000313" key="8">
    <source>
        <dbReference type="Proteomes" id="UP000054270"/>
    </source>
</evidence>
<dbReference type="Pfam" id="PF00581">
    <property type="entry name" value="Rhodanese"/>
    <property type="match status" value="1"/>
</dbReference>
<feature type="region of interest" description="Disordered" evidence="3">
    <location>
        <begin position="881"/>
        <end position="953"/>
    </location>
</feature>
<dbReference type="Gene3D" id="3.40.250.10">
    <property type="entry name" value="Rhodanese-like domain"/>
    <property type="match status" value="1"/>
</dbReference>
<dbReference type="AlphaFoldDB" id="A0A0D2PLV8"/>
<feature type="compositionally biased region" description="Basic and acidic residues" evidence="3">
    <location>
        <begin position="1086"/>
        <end position="1100"/>
    </location>
</feature>
<sequence>MPAPAPQGSPAPFLAVVPGELDPWLADHAALIVDIRPPAAFSSARVPRAISLSVPSTLLKRPLFSLERLAAMLSSPSARSRFSSWSSASRILVYDADSTTIGDTSNINGLLRKFNVGGFHGELAWLKGGFHSVWRDRRDIIDALPPTPEPEAEEEDDAQDKTVRPRQLPPQAFLLASTTHHNSLHSTAVLGTGIPAPKRPPSVIARSVSSPPTISSHPAFNPFFDTVRQNTELSQGITERIPLRLPRRVRRRIHDLPFPWLRDIARRAANAVLPNKSISDTSSSESENDSDGANPADVEEGKEALAMQFFKIELSEQRRLMGIMEHHSKESGQLTDEAYNSVPFPFSITAGVEKGAKNRYRHIWPFEHARVRLHQKREADDDYINASYIQPLGTDRRYIATQGPLPATFTDFWTLCWEQNVQVIVMLTREVEGAMVKCGTYWSDPAFGPLRLRLVSSEGVIIPDERPVSAGFFGQHSALSTHSSRPIHPKFPHSAGSQRRYKHHHYLNKRSETVKRVFELTNTAYPDAKPRRIVHFQYLEWPDMNVPDDPRGVLGLVKRVEDAVEETRGYNYLGEQAKRKAGNAASILEMDEKTGIAKHAMRNSPVLLHCSAGVGRTGGFIAVDAILDAIRREVRSQRESESSKSSGQPTDAQSMDVDETIPANSATTAQFNFNQLNDGGLNRPSESTDYISAKPPMVLDEHGDSSGSDPDAAVKFPLGTSQWAQNVSHETGISGVGPSQASASGFNFVATPSSMDSSQAYNSQSSTYHSSSSPLGTSVSGTSSSSKANFPVSTPESRGLAQRFQSVLGGEQSSPDQRLRTTSAPSRTKRLMQSPSSSPTKTLSFPLRLDFSSIPKNNMGSILATPAFSLGSLPPILQGPFRKGVSSEGEAPSRSASPSADEASTQTRASILQPSEQPPRILPTISTSPPEESQTTTFDYKEPRPLHEDFTPPMLSSFEEPVWEVVQDMREQRMSLCQSLRQYVFVHAAIIEGSLMVIDEENEIADGLRPRQQSVLDRSSKEPLASPPVPSGATAKLQSASAESVASTSSSFSIGKRPSTPTELPKQDKKGEEMLSKRPSIKRKHTNGDDLDRLVEDMRYHPVPLRATSSMMHAGAANAPSSRSLPP</sequence>
<dbReference type="SUPFAM" id="SSF52799">
    <property type="entry name" value="(Phosphotyrosine protein) phosphatases II"/>
    <property type="match status" value="1"/>
</dbReference>
<name>A0A0D2PLV8_HYPSF</name>
<feature type="region of interest" description="Disordered" evidence="3">
    <location>
        <begin position="674"/>
        <end position="715"/>
    </location>
</feature>
<reference evidence="8" key="1">
    <citation type="submission" date="2014-04" db="EMBL/GenBank/DDBJ databases">
        <title>Evolutionary Origins and Diversification of the Mycorrhizal Mutualists.</title>
        <authorList>
            <consortium name="DOE Joint Genome Institute"/>
            <consortium name="Mycorrhizal Genomics Consortium"/>
            <person name="Kohler A."/>
            <person name="Kuo A."/>
            <person name="Nagy L.G."/>
            <person name="Floudas D."/>
            <person name="Copeland A."/>
            <person name="Barry K.W."/>
            <person name="Cichocki N."/>
            <person name="Veneault-Fourrey C."/>
            <person name="LaButti K."/>
            <person name="Lindquist E.A."/>
            <person name="Lipzen A."/>
            <person name="Lundell T."/>
            <person name="Morin E."/>
            <person name="Murat C."/>
            <person name="Riley R."/>
            <person name="Ohm R."/>
            <person name="Sun H."/>
            <person name="Tunlid A."/>
            <person name="Henrissat B."/>
            <person name="Grigoriev I.V."/>
            <person name="Hibbett D.S."/>
            <person name="Martin F."/>
        </authorList>
    </citation>
    <scope>NUCLEOTIDE SEQUENCE [LARGE SCALE GENOMIC DNA]</scope>
    <source>
        <strain evidence="8">FD-334 SS-4</strain>
    </source>
</reference>
<dbReference type="STRING" id="945553.A0A0D2PLV8"/>
<dbReference type="Proteomes" id="UP000054270">
    <property type="component" value="Unassembled WGS sequence"/>
</dbReference>
<feature type="region of interest" description="Disordered" evidence="3">
    <location>
        <begin position="634"/>
        <end position="655"/>
    </location>
</feature>
<dbReference type="GO" id="GO:0004725">
    <property type="term" value="F:protein tyrosine phosphatase activity"/>
    <property type="evidence" value="ECO:0007669"/>
    <property type="project" value="UniProtKB-EC"/>
</dbReference>
<dbReference type="InterPro" id="IPR000242">
    <property type="entry name" value="PTP_cat"/>
</dbReference>